<accession>A0A4Z1P408</accession>
<proteinExistence type="predicted"/>
<comment type="caution">
    <text evidence="1">The sequence shown here is derived from an EMBL/GenBank/DDBJ whole genome shotgun (WGS) entry which is preliminary data.</text>
</comment>
<evidence type="ECO:0000313" key="1">
    <source>
        <dbReference type="EMBL" id="TID14614.1"/>
    </source>
</evidence>
<dbReference type="AlphaFoldDB" id="A0A4Z1P408"/>
<evidence type="ECO:0000313" key="2">
    <source>
        <dbReference type="Proteomes" id="UP000298493"/>
    </source>
</evidence>
<protein>
    <submittedName>
        <fullName evidence="1">Uncharacterized protein</fullName>
    </submittedName>
</protein>
<keyword evidence="2" id="KW-1185">Reference proteome</keyword>
<reference evidence="1 2" key="1">
    <citation type="submission" date="2019-04" db="EMBL/GenBank/DDBJ databases">
        <title>High contiguity whole genome sequence and gene annotation resource for two Venturia nashicola isolates.</title>
        <authorList>
            <person name="Prokchorchik M."/>
            <person name="Won K."/>
            <person name="Lee Y."/>
            <person name="Choi E.D."/>
            <person name="Segonzac C."/>
            <person name="Sohn K.H."/>
        </authorList>
    </citation>
    <scope>NUCLEOTIDE SEQUENCE [LARGE SCALE GENOMIC DNA]</scope>
    <source>
        <strain evidence="1 2">PRI2</strain>
    </source>
</reference>
<gene>
    <name evidence="1" type="ORF">E6O75_ATG08760</name>
</gene>
<organism evidence="1 2">
    <name type="scientific">Venturia nashicola</name>
    <dbReference type="NCBI Taxonomy" id="86259"/>
    <lineage>
        <taxon>Eukaryota</taxon>
        <taxon>Fungi</taxon>
        <taxon>Dikarya</taxon>
        <taxon>Ascomycota</taxon>
        <taxon>Pezizomycotina</taxon>
        <taxon>Dothideomycetes</taxon>
        <taxon>Pleosporomycetidae</taxon>
        <taxon>Venturiales</taxon>
        <taxon>Venturiaceae</taxon>
        <taxon>Venturia</taxon>
    </lineage>
</organism>
<dbReference type="EMBL" id="SNSC02000022">
    <property type="protein sequence ID" value="TID14614.1"/>
    <property type="molecule type" value="Genomic_DNA"/>
</dbReference>
<name>A0A4Z1P408_9PEZI</name>
<sequence>MSGHCHCHRCPFRLILVSPKTSNCTRKHPYAQEDTARQTLLLAMASTSMLRMDYNLHLAKVTDEELQHALHYSMSAV</sequence>
<dbReference type="Proteomes" id="UP000298493">
    <property type="component" value="Unassembled WGS sequence"/>
</dbReference>